<keyword evidence="5 7" id="KW-1133">Transmembrane helix</keyword>
<dbReference type="AlphaFoldDB" id="A0AAE3HL96"/>
<feature type="transmembrane region" description="Helical" evidence="7">
    <location>
        <begin position="240"/>
        <end position="260"/>
    </location>
</feature>
<feature type="transmembrane region" description="Helical" evidence="7">
    <location>
        <begin position="111"/>
        <end position="134"/>
    </location>
</feature>
<dbReference type="Proteomes" id="UP001204445">
    <property type="component" value="Unassembled WGS sequence"/>
</dbReference>
<evidence type="ECO:0000256" key="7">
    <source>
        <dbReference type="SAM" id="Phobius"/>
    </source>
</evidence>
<keyword evidence="6 7" id="KW-0472">Membrane</keyword>
<dbReference type="PANTHER" id="PTHR33567">
    <property type="entry name" value="CHROMATE ION TRANSPORTER (EUROFUNG)"/>
    <property type="match status" value="1"/>
</dbReference>
<dbReference type="RefSeq" id="WP_259057269.1">
    <property type="nucleotide sequence ID" value="NZ_JANUCT010000021.1"/>
</dbReference>
<sequence length="438" mass="47058">MPASIPFREALRVWVRVALLSFGGPAAQIAVMHRILVDEKRWLSESRFLHALNYCMLLPGPEATQLATYSGWLLHGYRGGLTAGLLFILPGFISILVLSILYAGYGQLPLVSALFYGLKAAVLAIVIDAVICIGRRALQGRLHIVIAALAFVGIFFLAIPFPLIIVSAALCGLLAAHYFSAGHAPLREPVAEADSARQVSPSRLRAVKLLAVFLPLWFGPLAALAAVLGSDSVYFQEGWFFSKAAVVTFGGAYAVLAYIAQQAVDIYGWLAPGEMLDGLGMAETTPGPLIQVVQFVGFMGAFRDAGSLPPMLAGTLGAVLTTWVTFLPCFLWIFLGAPYIEALRGNQRLNAALSAITAAVVGVILNLAIWFALHVVFRELRDFEYGILDFELPIATSLDPFAVLLCAGAVLAMLRYKIGMLTTLLGSAAIGLVYQLLF</sequence>
<evidence type="ECO:0000256" key="6">
    <source>
        <dbReference type="ARBA" id="ARBA00023136"/>
    </source>
</evidence>
<evidence type="ECO:0000256" key="4">
    <source>
        <dbReference type="ARBA" id="ARBA00022692"/>
    </source>
</evidence>
<keyword evidence="4 7" id="KW-0812">Transmembrane</keyword>
<feature type="transmembrane region" description="Helical" evidence="7">
    <location>
        <begin position="209"/>
        <end position="228"/>
    </location>
</feature>
<comment type="similarity">
    <text evidence="2">Belongs to the chromate ion transporter (CHR) (TC 2.A.51) family.</text>
</comment>
<proteinExistence type="inferred from homology"/>
<feature type="transmembrane region" description="Helical" evidence="7">
    <location>
        <begin position="13"/>
        <end position="37"/>
    </location>
</feature>
<dbReference type="Pfam" id="PF02417">
    <property type="entry name" value="Chromate_transp"/>
    <property type="match status" value="2"/>
</dbReference>
<evidence type="ECO:0000256" key="2">
    <source>
        <dbReference type="ARBA" id="ARBA00005262"/>
    </source>
</evidence>
<feature type="transmembrane region" description="Helical" evidence="7">
    <location>
        <begin position="146"/>
        <end position="179"/>
    </location>
</feature>
<feature type="transmembrane region" description="Helical" evidence="7">
    <location>
        <begin position="418"/>
        <end position="437"/>
    </location>
</feature>
<dbReference type="NCBIfam" id="TIGR00937">
    <property type="entry name" value="2A51"/>
    <property type="match status" value="1"/>
</dbReference>
<comment type="caution">
    <text evidence="8">The sequence shown here is derived from an EMBL/GenBank/DDBJ whole genome shotgun (WGS) entry which is preliminary data.</text>
</comment>
<dbReference type="InterPro" id="IPR003370">
    <property type="entry name" value="Chromate_transpt"/>
</dbReference>
<accession>A0AAE3HL96</accession>
<evidence type="ECO:0000256" key="3">
    <source>
        <dbReference type="ARBA" id="ARBA00022475"/>
    </source>
</evidence>
<dbReference type="EMBL" id="JANUCT010000021">
    <property type="protein sequence ID" value="MCS3904401.1"/>
    <property type="molecule type" value="Genomic_DNA"/>
</dbReference>
<evidence type="ECO:0000256" key="5">
    <source>
        <dbReference type="ARBA" id="ARBA00022989"/>
    </source>
</evidence>
<feature type="transmembrane region" description="Helical" evidence="7">
    <location>
        <begin position="83"/>
        <end position="105"/>
    </location>
</feature>
<keyword evidence="3" id="KW-1003">Cell membrane</keyword>
<evidence type="ECO:0000313" key="8">
    <source>
        <dbReference type="EMBL" id="MCS3904401.1"/>
    </source>
</evidence>
<dbReference type="GO" id="GO:0015109">
    <property type="term" value="F:chromate transmembrane transporter activity"/>
    <property type="evidence" value="ECO:0007669"/>
    <property type="project" value="InterPro"/>
</dbReference>
<gene>
    <name evidence="8" type="ORF">J2T55_002437</name>
</gene>
<evidence type="ECO:0000256" key="1">
    <source>
        <dbReference type="ARBA" id="ARBA00004651"/>
    </source>
</evidence>
<keyword evidence="9" id="KW-1185">Reference proteome</keyword>
<dbReference type="PIRSF" id="PIRSF004810">
    <property type="entry name" value="ChrA"/>
    <property type="match status" value="1"/>
</dbReference>
<name>A0AAE3HL96_9GAMM</name>
<reference evidence="8" key="1">
    <citation type="submission" date="2022-08" db="EMBL/GenBank/DDBJ databases">
        <title>Genomic Encyclopedia of Type Strains, Phase III (KMG-III): the genomes of soil and plant-associated and newly described type strains.</title>
        <authorList>
            <person name="Whitman W."/>
        </authorList>
    </citation>
    <scope>NUCLEOTIDE SEQUENCE</scope>
    <source>
        <strain evidence="8">HMT 1</strain>
    </source>
</reference>
<feature type="transmembrane region" description="Helical" evidence="7">
    <location>
        <begin position="349"/>
        <end position="372"/>
    </location>
</feature>
<dbReference type="InterPro" id="IPR014047">
    <property type="entry name" value="Chr_Tranpt_l_chain"/>
</dbReference>
<comment type="subcellular location">
    <subcellularLocation>
        <location evidence="1">Cell membrane</location>
        <topology evidence="1">Multi-pass membrane protein</topology>
    </subcellularLocation>
</comment>
<feature type="transmembrane region" description="Helical" evidence="7">
    <location>
        <begin position="392"/>
        <end position="411"/>
    </location>
</feature>
<protein>
    <submittedName>
        <fullName evidence="8">Chromate transporter</fullName>
    </submittedName>
</protein>
<evidence type="ECO:0000313" key="9">
    <source>
        <dbReference type="Proteomes" id="UP001204445"/>
    </source>
</evidence>
<dbReference type="GO" id="GO:0005886">
    <property type="term" value="C:plasma membrane"/>
    <property type="evidence" value="ECO:0007669"/>
    <property type="project" value="UniProtKB-SubCell"/>
</dbReference>
<feature type="transmembrane region" description="Helical" evidence="7">
    <location>
        <begin position="312"/>
        <end position="337"/>
    </location>
</feature>
<dbReference type="PANTHER" id="PTHR33567:SF3">
    <property type="entry name" value="CHROMATE ION TRANSPORTER (EUROFUNG)"/>
    <property type="match status" value="1"/>
</dbReference>
<organism evidence="8 9">
    <name type="scientific">Methylohalomonas lacus</name>
    <dbReference type="NCBI Taxonomy" id="398773"/>
    <lineage>
        <taxon>Bacteria</taxon>
        <taxon>Pseudomonadati</taxon>
        <taxon>Pseudomonadota</taxon>
        <taxon>Gammaproteobacteria</taxon>
        <taxon>Methylohalomonadales</taxon>
        <taxon>Methylohalomonadaceae</taxon>
        <taxon>Methylohalomonas</taxon>
    </lineage>
</organism>